<evidence type="ECO:0000313" key="4">
    <source>
        <dbReference type="Proteomes" id="UP001603857"/>
    </source>
</evidence>
<keyword evidence="4" id="KW-1185">Reference proteome</keyword>
<dbReference type="InterPro" id="IPR024752">
    <property type="entry name" value="Myb/SANT-like_dom"/>
</dbReference>
<feature type="domain" description="Myb/SANT-like" evidence="2">
    <location>
        <begin position="53"/>
        <end position="90"/>
    </location>
</feature>
<evidence type="ECO:0000256" key="1">
    <source>
        <dbReference type="SAM" id="MobiDB-lite"/>
    </source>
</evidence>
<dbReference type="PANTHER" id="PTHR46929">
    <property type="entry name" value="EXPRESSED PROTEIN"/>
    <property type="match status" value="1"/>
</dbReference>
<dbReference type="Proteomes" id="UP001603857">
    <property type="component" value="Unassembled WGS sequence"/>
</dbReference>
<dbReference type="Pfam" id="PF12776">
    <property type="entry name" value="Myb_DNA-bind_3"/>
    <property type="match status" value="1"/>
</dbReference>
<sequence>MNRGKAIAPDSSIGVREFTKWTDEMDFRLLSAMLDEARLGNRVDGSWTTQAQKSLKDRWREVHDLFNGLSGFAWDESTRRFSAEPEVWDELLTSKPSAAKWRVNPIRYYDLMEELWGADRATWHMARTAWQARRNIPPSTFTVDLNDDVNNIPEEQPVDAGIHTTYRSPPHVDSYSPGDGTHSIPSVASTGTGGTSSSRGTKRKSPMVDVMDAQFDKLTTRLDVFTDYFDRGNNLTQRLSDIVERQVNAIERRNDLIKEQINVMRRISIVQYSESDIWEMLVCMNLLDEQIMVQCYDWLCNNPSHVMRLFGMPPHLRLNQLLKLMGGSD</sequence>
<dbReference type="AlphaFoldDB" id="A0ABD1LBP1"/>
<organism evidence="3 4">
    <name type="scientific">Flemingia macrophylla</name>
    <dbReference type="NCBI Taxonomy" id="520843"/>
    <lineage>
        <taxon>Eukaryota</taxon>
        <taxon>Viridiplantae</taxon>
        <taxon>Streptophyta</taxon>
        <taxon>Embryophyta</taxon>
        <taxon>Tracheophyta</taxon>
        <taxon>Spermatophyta</taxon>
        <taxon>Magnoliopsida</taxon>
        <taxon>eudicotyledons</taxon>
        <taxon>Gunneridae</taxon>
        <taxon>Pentapetalae</taxon>
        <taxon>rosids</taxon>
        <taxon>fabids</taxon>
        <taxon>Fabales</taxon>
        <taxon>Fabaceae</taxon>
        <taxon>Papilionoideae</taxon>
        <taxon>50 kb inversion clade</taxon>
        <taxon>NPAAA clade</taxon>
        <taxon>indigoferoid/millettioid clade</taxon>
        <taxon>Phaseoleae</taxon>
        <taxon>Flemingia</taxon>
    </lineage>
</organism>
<name>A0ABD1LBP1_9FABA</name>
<proteinExistence type="predicted"/>
<accession>A0ABD1LBP1</accession>
<evidence type="ECO:0000259" key="2">
    <source>
        <dbReference type="Pfam" id="PF12776"/>
    </source>
</evidence>
<dbReference type="PANTHER" id="PTHR46929:SF4">
    <property type="entry name" value="MYB_SANT-LIKE DOMAIN-CONTAINING PROTEIN"/>
    <property type="match status" value="1"/>
</dbReference>
<comment type="caution">
    <text evidence="3">The sequence shown here is derived from an EMBL/GenBank/DDBJ whole genome shotgun (WGS) entry which is preliminary data.</text>
</comment>
<protein>
    <recommendedName>
        <fullName evidence="2">Myb/SANT-like domain-containing protein</fullName>
    </recommendedName>
</protein>
<feature type="region of interest" description="Disordered" evidence="1">
    <location>
        <begin position="168"/>
        <end position="205"/>
    </location>
</feature>
<gene>
    <name evidence="3" type="ORF">Fmac_029702</name>
</gene>
<dbReference type="EMBL" id="JBGMDY010000010">
    <property type="protein sequence ID" value="KAL2320733.1"/>
    <property type="molecule type" value="Genomic_DNA"/>
</dbReference>
<evidence type="ECO:0000313" key="3">
    <source>
        <dbReference type="EMBL" id="KAL2320733.1"/>
    </source>
</evidence>
<reference evidence="3 4" key="1">
    <citation type="submission" date="2024-08" db="EMBL/GenBank/DDBJ databases">
        <title>Insights into the chromosomal genome structure of Flemingia macrophylla.</title>
        <authorList>
            <person name="Ding Y."/>
            <person name="Zhao Y."/>
            <person name="Bi W."/>
            <person name="Wu M."/>
            <person name="Zhao G."/>
            <person name="Gong Y."/>
            <person name="Li W."/>
            <person name="Zhang P."/>
        </authorList>
    </citation>
    <scope>NUCLEOTIDE SEQUENCE [LARGE SCALE GENOMIC DNA]</scope>
    <source>
        <strain evidence="3">DYQJB</strain>
        <tissue evidence="3">Leaf</tissue>
    </source>
</reference>